<sequence length="77" mass="8851">MSAVMPSFDGNKLKRRLCLCQNMSVEFGKPIHSLNRAIKLSCSEQYAFVHFIIIVNNNSNNTYNNDDYVDLIKCPYC</sequence>
<proteinExistence type="predicted"/>
<accession>A0AAD9JVQ3</accession>
<evidence type="ECO:0000313" key="2">
    <source>
        <dbReference type="Proteomes" id="UP001208570"/>
    </source>
</evidence>
<name>A0AAD9JVQ3_9ANNE</name>
<protein>
    <submittedName>
        <fullName evidence="1">Uncharacterized protein</fullName>
    </submittedName>
</protein>
<reference evidence="1" key="1">
    <citation type="journal article" date="2023" name="Mol. Biol. Evol.">
        <title>Third-Generation Sequencing Reveals the Adaptive Role of the Epigenome in Three Deep-Sea Polychaetes.</title>
        <authorList>
            <person name="Perez M."/>
            <person name="Aroh O."/>
            <person name="Sun Y."/>
            <person name="Lan Y."/>
            <person name="Juniper S.K."/>
            <person name="Young C.R."/>
            <person name="Angers B."/>
            <person name="Qian P.Y."/>
        </authorList>
    </citation>
    <scope>NUCLEOTIDE SEQUENCE</scope>
    <source>
        <strain evidence="1">P08H-3</strain>
    </source>
</reference>
<dbReference type="EMBL" id="JAODUP010000140">
    <property type="protein sequence ID" value="KAK2160111.1"/>
    <property type="molecule type" value="Genomic_DNA"/>
</dbReference>
<comment type="caution">
    <text evidence="1">The sequence shown here is derived from an EMBL/GenBank/DDBJ whole genome shotgun (WGS) entry which is preliminary data.</text>
</comment>
<keyword evidence="2" id="KW-1185">Reference proteome</keyword>
<dbReference type="AlphaFoldDB" id="A0AAD9JVQ3"/>
<gene>
    <name evidence="1" type="ORF">LSH36_140g05040</name>
</gene>
<organism evidence="1 2">
    <name type="scientific">Paralvinella palmiformis</name>
    <dbReference type="NCBI Taxonomy" id="53620"/>
    <lineage>
        <taxon>Eukaryota</taxon>
        <taxon>Metazoa</taxon>
        <taxon>Spiralia</taxon>
        <taxon>Lophotrochozoa</taxon>
        <taxon>Annelida</taxon>
        <taxon>Polychaeta</taxon>
        <taxon>Sedentaria</taxon>
        <taxon>Canalipalpata</taxon>
        <taxon>Terebellida</taxon>
        <taxon>Terebelliformia</taxon>
        <taxon>Alvinellidae</taxon>
        <taxon>Paralvinella</taxon>
    </lineage>
</organism>
<evidence type="ECO:0000313" key="1">
    <source>
        <dbReference type="EMBL" id="KAK2160111.1"/>
    </source>
</evidence>
<dbReference type="Proteomes" id="UP001208570">
    <property type="component" value="Unassembled WGS sequence"/>
</dbReference>